<gene>
    <name evidence="2" type="ORF">CBU02nite_24710</name>
    <name evidence="3" type="ORF">FF104_19470</name>
</gene>
<evidence type="ECO:0000313" key="4">
    <source>
        <dbReference type="Proteomes" id="UP000321089"/>
    </source>
</evidence>
<dbReference type="GeneID" id="92946402"/>
<reference evidence="3 5" key="1">
    <citation type="submission" date="2019-05" db="EMBL/GenBank/DDBJ databases">
        <authorList>
            <person name="Schori C."/>
            <person name="Ahrens C."/>
        </authorList>
    </citation>
    <scope>NUCLEOTIDE SEQUENCE [LARGE SCALE GENOMIC DNA]</scope>
    <source>
        <strain evidence="3 5">DSM 10702</strain>
    </source>
</reference>
<feature type="transmembrane region" description="Helical" evidence="1">
    <location>
        <begin position="36"/>
        <end position="53"/>
    </location>
</feature>
<evidence type="ECO:0000313" key="3">
    <source>
        <dbReference type="EMBL" id="QMW93097.1"/>
    </source>
</evidence>
<proteinExistence type="predicted"/>
<dbReference type="EMBL" id="CP040627">
    <property type="protein sequence ID" value="QMW93097.1"/>
    <property type="molecule type" value="Genomic_DNA"/>
</dbReference>
<dbReference type="Proteomes" id="UP000515243">
    <property type="component" value="Chromosome 2"/>
</dbReference>
<organism evidence="2 4">
    <name type="scientific">Clostridium butyricum</name>
    <dbReference type="NCBI Taxonomy" id="1492"/>
    <lineage>
        <taxon>Bacteria</taxon>
        <taxon>Bacillati</taxon>
        <taxon>Bacillota</taxon>
        <taxon>Clostridia</taxon>
        <taxon>Eubacteriales</taxon>
        <taxon>Clostridiaceae</taxon>
        <taxon>Clostridium</taxon>
    </lineage>
</organism>
<dbReference type="AlphaFoldDB" id="A0A0Q0TL55"/>
<keyword evidence="1" id="KW-0472">Membrane</keyword>
<keyword evidence="1" id="KW-0812">Transmembrane</keyword>
<dbReference type="RefSeq" id="WP_002581417.1">
    <property type="nucleotide sequence ID" value="NZ_AP019717.1"/>
</dbReference>
<keyword evidence="1" id="KW-1133">Transmembrane helix</keyword>
<protein>
    <submittedName>
        <fullName evidence="2">Uncharacterized protein</fullName>
    </submittedName>
</protein>
<sequence>MKVLTWLVYIILMMAFVLGSLGLCRKIIKKHKVNRWIIGFSAPLVLIIPKILFDNINPIVWTILVAIFIVLYLLFFEINREISETKGIKATMDIRKTR</sequence>
<name>A0A0Q0TL55_CLOBU</name>
<feature type="transmembrane region" description="Helical" evidence="1">
    <location>
        <begin position="6"/>
        <end position="24"/>
    </location>
</feature>
<evidence type="ECO:0000313" key="5">
    <source>
        <dbReference type="Proteomes" id="UP000515243"/>
    </source>
</evidence>
<dbReference type="OrthoDB" id="1926582at2"/>
<evidence type="ECO:0000313" key="2">
    <source>
        <dbReference type="EMBL" id="GEQ21965.1"/>
    </source>
</evidence>
<evidence type="ECO:0000256" key="1">
    <source>
        <dbReference type="SAM" id="Phobius"/>
    </source>
</evidence>
<accession>A0A0Q0TL55</accession>
<dbReference type="Proteomes" id="UP000321089">
    <property type="component" value="Unassembled WGS sequence"/>
</dbReference>
<dbReference type="EMBL" id="BKBC01000036">
    <property type="protein sequence ID" value="GEQ21965.1"/>
    <property type="molecule type" value="Genomic_DNA"/>
</dbReference>
<feature type="transmembrane region" description="Helical" evidence="1">
    <location>
        <begin position="59"/>
        <end position="76"/>
    </location>
</feature>
<dbReference type="KEGG" id="cbut:ATN24_19710"/>
<reference evidence="2 4" key="2">
    <citation type="submission" date="2019-07" db="EMBL/GenBank/DDBJ databases">
        <title>Whole genome shotgun sequence of Clostridium butyricum NBRC 3858.</title>
        <authorList>
            <person name="Hosoyama A."/>
            <person name="Uohara A."/>
            <person name="Ohji S."/>
            <person name="Ichikawa N."/>
        </authorList>
    </citation>
    <scope>NUCLEOTIDE SEQUENCE [LARGE SCALE GENOMIC DNA]</scope>
    <source>
        <strain evidence="2 4">NBRC 3858</strain>
    </source>
</reference>